<evidence type="ECO:0000256" key="5">
    <source>
        <dbReference type="ARBA" id="ARBA00022746"/>
    </source>
</evidence>
<keyword evidence="11" id="KW-1133">Transmembrane helix</keyword>
<keyword evidence="4" id="KW-0808">Transferase</keyword>
<dbReference type="PANTHER" id="PTHR43646">
    <property type="entry name" value="GLYCOSYLTRANSFERASE"/>
    <property type="match status" value="1"/>
</dbReference>
<dbReference type="STRING" id="1508404.JMA_20570"/>
<dbReference type="PANTHER" id="PTHR43646:SF2">
    <property type="entry name" value="GLYCOSYLTRANSFERASE 2-LIKE DOMAIN-CONTAINING PROTEIN"/>
    <property type="match status" value="1"/>
</dbReference>
<keyword evidence="6 11" id="KW-0472">Membrane</keyword>
<feature type="transmembrane region" description="Helical" evidence="11">
    <location>
        <begin position="336"/>
        <end position="355"/>
    </location>
</feature>
<dbReference type="KEGG" id="jeo:JMA_20570"/>
<evidence type="ECO:0000256" key="8">
    <source>
        <dbReference type="ARBA" id="ARBA00037904"/>
    </source>
</evidence>
<dbReference type="CDD" id="cd00761">
    <property type="entry name" value="Glyco_tranf_GTA_type"/>
    <property type="match status" value="1"/>
</dbReference>
<dbReference type="BioCyc" id="JESP1508404:G14D9-11312-MONOMER"/>
<comment type="subcellular location">
    <subcellularLocation>
        <location evidence="1">Cell membrane</location>
    </subcellularLocation>
</comment>
<accession>A0A0B5ATP3</accession>
<evidence type="ECO:0000256" key="10">
    <source>
        <dbReference type="ARBA" id="ARBA00040345"/>
    </source>
</evidence>
<evidence type="ECO:0000256" key="6">
    <source>
        <dbReference type="ARBA" id="ARBA00023136"/>
    </source>
</evidence>
<evidence type="ECO:0000256" key="3">
    <source>
        <dbReference type="ARBA" id="ARBA00022676"/>
    </source>
</evidence>
<protein>
    <recommendedName>
        <fullName evidence="10">4,4'-diaponeurosporenoate glycosyltransferase</fullName>
    </recommendedName>
</protein>
<organism evidence="13 14">
    <name type="scientific">Jeotgalibacillus malaysiensis</name>
    <dbReference type="NCBI Taxonomy" id="1508404"/>
    <lineage>
        <taxon>Bacteria</taxon>
        <taxon>Bacillati</taxon>
        <taxon>Bacillota</taxon>
        <taxon>Bacilli</taxon>
        <taxon>Bacillales</taxon>
        <taxon>Caryophanaceae</taxon>
        <taxon>Jeotgalibacillus</taxon>
    </lineage>
</organism>
<evidence type="ECO:0000313" key="14">
    <source>
        <dbReference type="Proteomes" id="UP000031449"/>
    </source>
</evidence>
<dbReference type="Pfam" id="PF00535">
    <property type="entry name" value="Glycos_transf_2"/>
    <property type="match status" value="1"/>
</dbReference>
<dbReference type="GO" id="GO:0016117">
    <property type="term" value="P:carotenoid biosynthetic process"/>
    <property type="evidence" value="ECO:0007669"/>
    <property type="project" value="UniProtKB-KW"/>
</dbReference>
<dbReference type="GO" id="GO:0005886">
    <property type="term" value="C:plasma membrane"/>
    <property type="evidence" value="ECO:0007669"/>
    <property type="project" value="UniProtKB-SubCell"/>
</dbReference>
<keyword evidence="5" id="KW-0125">Carotenoid biosynthesis</keyword>
<evidence type="ECO:0000313" key="13">
    <source>
        <dbReference type="EMBL" id="AJD91374.1"/>
    </source>
</evidence>
<keyword evidence="11" id="KW-0812">Transmembrane</keyword>
<dbReference type="InterPro" id="IPR029044">
    <property type="entry name" value="Nucleotide-diphossugar_trans"/>
</dbReference>
<proteinExistence type="inferred from homology"/>
<name>A0A0B5ATP3_9BACL</name>
<dbReference type="Gene3D" id="3.90.550.10">
    <property type="entry name" value="Spore Coat Polysaccharide Biosynthesis Protein SpsA, Chain A"/>
    <property type="match status" value="1"/>
</dbReference>
<keyword evidence="3" id="KW-0328">Glycosyltransferase</keyword>
<keyword evidence="2" id="KW-1003">Cell membrane</keyword>
<evidence type="ECO:0000256" key="9">
    <source>
        <dbReference type="ARBA" id="ARBA00038120"/>
    </source>
</evidence>
<dbReference type="GO" id="GO:0016757">
    <property type="term" value="F:glycosyltransferase activity"/>
    <property type="evidence" value="ECO:0007669"/>
    <property type="project" value="UniProtKB-KW"/>
</dbReference>
<dbReference type="AlphaFoldDB" id="A0A0B5ATP3"/>
<evidence type="ECO:0000256" key="1">
    <source>
        <dbReference type="ARBA" id="ARBA00004236"/>
    </source>
</evidence>
<dbReference type="EMBL" id="CP009416">
    <property type="protein sequence ID" value="AJD91374.1"/>
    <property type="molecule type" value="Genomic_DNA"/>
</dbReference>
<comment type="similarity">
    <text evidence="9">Belongs to the glycosyltransferase 2 family. CrtQ subfamily.</text>
</comment>
<comment type="function">
    <text evidence="7">Catalyzes the glycosylation of 4,4'-diaponeurosporenoate, i.e. the esterification of glucose at the C1'' position with the carboxyl group of 4,4'-diaponeurosporenic acid, to form glycosyl-4,4'-diaponeurosporenoate. This is a step in the biosynthesis of staphyloxanthin, an orange pigment present in most staphylococci strains.</text>
</comment>
<sequence>MLFILLTFTALFWMIIAIDTYRGLALLHALEKEAPVRGIGKISVIVPARNEEDHITKSISSQLNQTYRQLEWILINDRSTDQTGKYMDQLAEKDHRVRVIHIHELPPGWLGKNYALHRGAKAANGDVYLFTDADVLYEPDLLSKAAGYMKRLKIDHLTVSPDLQSKSFLLKGFVSFFLFGFSYYKRPWSANRDQSNNGMGIGAFNMITKNAYHKIGGHEAIRLRPDDDLQLGMRIKQFGLRQRMATAKSMLKVEWYPNIKEALKGLEKNAFAGLHYSYIFTILAMTGVFISQVLPFIAVFSPDPYTSAMAWVSIGAIMAVYIPITRRLTTYSSFHALLFPVSALLFITAVLRAAGLTMLRGGVMWRGTIYPIKELKKKS</sequence>
<feature type="transmembrane region" description="Helical" evidence="11">
    <location>
        <begin position="278"/>
        <end position="299"/>
    </location>
</feature>
<evidence type="ECO:0000256" key="7">
    <source>
        <dbReference type="ARBA" id="ARBA00037281"/>
    </source>
</evidence>
<dbReference type="Proteomes" id="UP000031449">
    <property type="component" value="Chromosome"/>
</dbReference>
<evidence type="ECO:0000259" key="12">
    <source>
        <dbReference type="Pfam" id="PF00535"/>
    </source>
</evidence>
<dbReference type="HOGENOM" id="CLU_038143_0_0_9"/>
<evidence type="ECO:0000256" key="2">
    <source>
        <dbReference type="ARBA" id="ARBA00022475"/>
    </source>
</evidence>
<dbReference type="OrthoDB" id="9806525at2"/>
<comment type="pathway">
    <text evidence="8">Carotenoid biosynthesis; staphyloxanthin biosynthesis; staphyloxanthin from farnesyl diphosphate: step 4/5.</text>
</comment>
<feature type="domain" description="Glycosyltransferase 2-like" evidence="12">
    <location>
        <begin position="43"/>
        <end position="215"/>
    </location>
</feature>
<evidence type="ECO:0000256" key="11">
    <source>
        <dbReference type="SAM" id="Phobius"/>
    </source>
</evidence>
<reference evidence="13 14" key="1">
    <citation type="submission" date="2014-08" db="EMBL/GenBank/DDBJ databases">
        <title>Complete genome of a marine bacteria Jeotgalibacillus malaysiensis.</title>
        <authorList>
            <person name="Yaakop A.S."/>
            <person name="Chan K.-G."/>
            <person name="Goh K.M."/>
        </authorList>
    </citation>
    <scope>NUCLEOTIDE SEQUENCE [LARGE SCALE GENOMIC DNA]</scope>
    <source>
        <strain evidence="13 14">D5</strain>
    </source>
</reference>
<dbReference type="SUPFAM" id="SSF53448">
    <property type="entry name" value="Nucleotide-diphospho-sugar transferases"/>
    <property type="match status" value="1"/>
</dbReference>
<feature type="transmembrane region" description="Helical" evidence="11">
    <location>
        <begin position="305"/>
        <end position="324"/>
    </location>
</feature>
<keyword evidence="14" id="KW-1185">Reference proteome</keyword>
<evidence type="ECO:0000256" key="4">
    <source>
        <dbReference type="ARBA" id="ARBA00022679"/>
    </source>
</evidence>
<dbReference type="InterPro" id="IPR001173">
    <property type="entry name" value="Glyco_trans_2-like"/>
</dbReference>
<gene>
    <name evidence="13" type="ORF">JMA_20570</name>
</gene>